<keyword evidence="3" id="KW-1185">Reference proteome</keyword>
<organism evidence="2 3">
    <name type="scientific">Panicum virgatum</name>
    <name type="common">Blackwell switchgrass</name>
    <dbReference type="NCBI Taxonomy" id="38727"/>
    <lineage>
        <taxon>Eukaryota</taxon>
        <taxon>Viridiplantae</taxon>
        <taxon>Streptophyta</taxon>
        <taxon>Embryophyta</taxon>
        <taxon>Tracheophyta</taxon>
        <taxon>Spermatophyta</taxon>
        <taxon>Magnoliopsida</taxon>
        <taxon>Liliopsida</taxon>
        <taxon>Poales</taxon>
        <taxon>Poaceae</taxon>
        <taxon>PACMAD clade</taxon>
        <taxon>Panicoideae</taxon>
        <taxon>Panicodae</taxon>
        <taxon>Paniceae</taxon>
        <taxon>Panicinae</taxon>
        <taxon>Panicum</taxon>
        <taxon>Panicum sect. Hiantes</taxon>
    </lineage>
</organism>
<evidence type="ECO:0000313" key="3">
    <source>
        <dbReference type="Proteomes" id="UP000823388"/>
    </source>
</evidence>
<sequence>MWWDAAVKKGARLACATPRPVEMCATYPTPLAAVRHRPLCRLQNNRRLHLHEQRTLYPQPTRPPDHHASSPNRPFAWLARAAAPTSSASASASAPGLGFALVVASAPTPLRLLPPSFAGAPPPAPAQARSHLDPVPAPLRHHPRGRAGFPSASAHHPRPHPPKPTPLHGGAAAPLEVRHLLGAADVFISGEYASAPLVSSEDSIHVLCPSLGLLSSIDPHRSLGAVGFRLSILSSRGHPTTSPLRLACSRRRPHVLRLRLRLRLRAVRLRLRPRPRPRPCRRVCADAPPPAPARPHLRLLPPSCAGAPPPAPAQARSHLDPAPAPLRHHPRRICLRPRGRAGFASSRALRLCTPSLVCPPPPSPPTPLRGGAAAPLEVRHLLGAADVFISGEYAPAPLRFL</sequence>
<comment type="caution">
    <text evidence="2">The sequence shown here is derived from an EMBL/GenBank/DDBJ whole genome shotgun (WGS) entry which is preliminary data.</text>
</comment>
<evidence type="ECO:0000256" key="1">
    <source>
        <dbReference type="SAM" id="MobiDB-lite"/>
    </source>
</evidence>
<dbReference type="AlphaFoldDB" id="A0A8T0PR50"/>
<dbReference type="EMBL" id="CM029050">
    <property type="protein sequence ID" value="KAG2564463.1"/>
    <property type="molecule type" value="Genomic_DNA"/>
</dbReference>
<protein>
    <submittedName>
        <fullName evidence="2">Uncharacterized protein</fullName>
    </submittedName>
</protein>
<evidence type="ECO:0000313" key="2">
    <source>
        <dbReference type="EMBL" id="KAG2564463.1"/>
    </source>
</evidence>
<accession>A0A8T0PR50</accession>
<feature type="region of interest" description="Disordered" evidence="1">
    <location>
        <begin position="302"/>
        <end position="328"/>
    </location>
</feature>
<feature type="region of interest" description="Disordered" evidence="1">
    <location>
        <begin position="115"/>
        <end position="171"/>
    </location>
</feature>
<gene>
    <name evidence="2" type="ORF">PVAP13_7NG093200</name>
</gene>
<name>A0A8T0PR50_PANVG</name>
<proteinExistence type="predicted"/>
<reference evidence="2" key="1">
    <citation type="submission" date="2020-05" db="EMBL/GenBank/DDBJ databases">
        <title>WGS assembly of Panicum virgatum.</title>
        <authorList>
            <person name="Lovell J.T."/>
            <person name="Jenkins J."/>
            <person name="Shu S."/>
            <person name="Juenger T.E."/>
            <person name="Schmutz J."/>
        </authorList>
    </citation>
    <scope>NUCLEOTIDE SEQUENCE</scope>
    <source>
        <strain evidence="2">AP13</strain>
    </source>
</reference>
<dbReference type="Proteomes" id="UP000823388">
    <property type="component" value="Chromosome 7N"/>
</dbReference>